<dbReference type="InterPro" id="IPR007219">
    <property type="entry name" value="XnlR_reg_dom"/>
</dbReference>
<dbReference type="EMBL" id="CAKXYY010000003">
    <property type="protein sequence ID" value="CAH2351191.1"/>
    <property type="molecule type" value="Genomic_DNA"/>
</dbReference>
<keyword evidence="3" id="KW-0805">Transcription regulation</keyword>
<dbReference type="GO" id="GO:0003677">
    <property type="term" value="F:DNA binding"/>
    <property type="evidence" value="ECO:0007669"/>
    <property type="project" value="UniProtKB-KW"/>
</dbReference>
<dbReference type="CDD" id="cd00067">
    <property type="entry name" value="GAL4"/>
    <property type="match status" value="1"/>
</dbReference>
<dbReference type="AlphaFoldDB" id="A0A9P0VWE8"/>
<dbReference type="GO" id="GO:0005634">
    <property type="term" value="C:nucleus"/>
    <property type="evidence" value="ECO:0007669"/>
    <property type="project" value="UniProtKB-SubCell"/>
</dbReference>
<keyword evidence="5" id="KW-0804">Transcription</keyword>
<evidence type="ECO:0000256" key="7">
    <source>
        <dbReference type="SAM" id="MobiDB-lite"/>
    </source>
</evidence>
<protein>
    <recommendedName>
        <fullName evidence="8">Zn(2)-C6 fungal-type domain-containing protein</fullName>
    </recommendedName>
</protein>
<evidence type="ECO:0000256" key="2">
    <source>
        <dbReference type="ARBA" id="ARBA00022723"/>
    </source>
</evidence>
<feature type="compositionally biased region" description="Polar residues" evidence="7">
    <location>
        <begin position="873"/>
        <end position="893"/>
    </location>
</feature>
<dbReference type="PROSITE" id="PS50048">
    <property type="entry name" value="ZN2_CY6_FUNGAL_2"/>
    <property type="match status" value="1"/>
</dbReference>
<comment type="subcellular location">
    <subcellularLocation>
        <location evidence="1">Nucleus</location>
    </subcellularLocation>
</comment>
<proteinExistence type="predicted"/>
<dbReference type="SUPFAM" id="SSF57701">
    <property type="entry name" value="Zn2/Cys6 DNA-binding domain"/>
    <property type="match status" value="1"/>
</dbReference>
<dbReference type="PANTHER" id="PTHR46910:SF37">
    <property type="entry name" value="ZN(II)2CYS6 TRANSCRIPTION FACTOR (EUROFUNG)"/>
    <property type="match status" value="1"/>
</dbReference>
<feature type="region of interest" description="Disordered" evidence="7">
    <location>
        <begin position="857"/>
        <end position="893"/>
    </location>
</feature>
<dbReference type="SMART" id="SM00066">
    <property type="entry name" value="GAL4"/>
    <property type="match status" value="1"/>
</dbReference>
<dbReference type="Pfam" id="PF00172">
    <property type="entry name" value="Zn_clus"/>
    <property type="match status" value="1"/>
</dbReference>
<feature type="domain" description="Zn(2)-C6 fungal-type" evidence="8">
    <location>
        <begin position="17"/>
        <end position="46"/>
    </location>
</feature>
<reference evidence="9" key="1">
    <citation type="submission" date="2022-03" db="EMBL/GenBank/DDBJ databases">
        <authorList>
            <person name="Legras J.-L."/>
            <person name="Devillers H."/>
            <person name="Grondin C."/>
        </authorList>
    </citation>
    <scope>NUCLEOTIDE SEQUENCE</scope>
    <source>
        <strain evidence="9">CLIB 1423</strain>
    </source>
</reference>
<feature type="compositionally biased region" description="Polar residues" evidence="7">
    <location>
        <begin position="137"/>
        <end position="149"/>
    </location>
</feature>
<dbReference type="Proteomes" id="UP000837801">
    <property type="component" value="Unassembled WGS sequence"/>
</dbReference>
<dbReference type="InterPro" id="IPR036864">
    <property type="entry name" value="Zn2-C6_fun-type_DNA-bd_sf"/>
</dbReference>
<sequence>MDSSINKVIKRKRVARACSLCRKKKVKCDGKEPCSNCTTSKNDCKYDELKKVNKPRKRLTNSENIHSLNSRLERLESLLENIATKIGQDQTDSMRQSGSSDHSESETGDYEDDDEGEEEDEVGDEEIQGDDAAEASTILQRDSSFTSRNPAVEEKYGKGLGNATNGSKTDRFGETTSFSIIEEKKKILGTKSLSEFFGSHSLLYIVFSDKSQEWFKEKLPAKHAKLLAPIIKFPHAIQHWGQNFTKLWKDPPILNSKQVEEVKTGSFPEYDLVFALLENVYDGIFLASYLCKGEYLKQLFSIYYKNKGIKYVNDPLVPKRKLLLSEILIMNSALSLCIVNVLDKKAAGAEQVSQLSPKVREIKNEFFFRLQEQCLSNCIFAYMRVVAFSEGLPTVQGILLFVIYLEMSSLFPQVNYMLTSMAVRVAQSIGLHRFESFQNDTEEIADLKRTVWWTCQYLDMEICYRSGKPPLINVQDVSTLTEKDTSSKIADNDDMDWLGMSHEECVELQKNMTESERKVSSGIFHNYAAYILLRLTWVRAKGYSQLFSASVDSFSPETLVSTLRELNFDIRSLAHGIHPELRPKYYNEPGFDAIPYENIFLMSSYDDCGPEYVLTFHFTYFLQIMSVNRIPFLLETESDNITSELLSYRNSALDCARTIICICIRISHKSSPLSFLHWSAFCPFTAYLVLFGNLVNHKDRGYSEDDMFDINLLIRISMLFSRYDLNTPLTINYQRDVIHDLCIRVLLKILIQVVESNSNLKIQESTPGLREHLRRPEEVFPDLYKGKVQGLSYMFDEIKYSNSVSESSSVGQSSTGDSPHSIKNQHVMDTRFYQGQPSPKTEFVGHSIYPLSHESQFEHHTPNLPHTPYNPPLLSSGSARNSPSLSNIMNPTIASSMTGSTPLQHTNNFSSVFDPFSLGYDIDETFTTMMNKMPNFFYDNNLGN</sequence>
<dbReference type="Pfam" id="PF04082">
    <property type="entry name" value="Fungal_trans"/>
    <property type="match status" value="1"/>
</dbReference>
<evidence type="ECO:0000259" key="8">
    <source>
        <dbReference type="PROSITE" id="PS50048"/>
    </source>
</evidence>
<dbReference type="PANTHER" id="PTHR46910">
    <property type="entry name" value="TRANSCRIPTION FACTOR PDR1"/>
    <property type="match status" value="1"/>
</dbReference>
<dbReference type="SMART" id="SM00906">
    <property type="entry name" value="Fungal_trans"/>
    <property type="match status" value="1"/>
</dbReference>
<comment type="caution">
    <text evidence="9">The sequence shown here is derived from an EMBL/GenBank/DDBJ whole genome shotgun (WGS) entry which is preliminary data.</text>
</comment>
<evidence type="ECO:0000256" key="3">
    <source>
        <dbReference type="ARBA" id="ARBA00023015"/>
    </source>
</evidence>
<keyword evidence="10" id="KW-1185">Reference proteome</keyword>
<evidence type="ECO:0000256" key="5">
    <source>
        <dbReference type="ARBA" id="ARBA00023163"/>
    </source>
</evidence>
<dbReference type="InterPro" id="IPR001138">
    <property type="entry name" value="Zn2Cys6_DnaBD"/>
</dbReference>
<feature type="compositionally biased region" description="Acidic residues" evidence="7">
    <location>
        <begin position="106"/>
        <end position="133"/>
    </location>
</feature>
<keyword evidence="4" id="KW-0238">DNA-binding</keyword>
<evidence type="ECO:0000256" key="4">
    <source>
        <dbReference type="ARBA" id="ARBA00023125"/>
    </source>
</evidence>
<gene>
    <name evidence="9" type="ORF">CLIB1423_03S00936</name>
</gene>
<dbReference type="InterPro" id="IPR050987">
    <property type="entry name" value="AtrR-like"/>
</dbReference>
<dbReference type="GO" id="GO:0006351">
    <property type="term" value="P:DNA-templated transcription"/>
    <property type="evidence" value="ECO:0007669"/>
    <property type="project" value="InterPro"/>
</dbReference>
<evidence type="ECO:0000313" key="9">
    <source>
        <dbReference type="EMBL" id="CAH2351191.1"/>
    </source>
</evidence>
<evidence type="ECO:0000313" key="10">
    <source>
        <dbReference type="Proteomes" id="UP000837801"/>
    </source>
</evidence>
<keyword evidence="6" id="KW-0539">Nucleus</keyword>
<evidence type="ECO:0000256" key="1">
    <source>
        <dbReference type="ARBA" id="ARBA00004123"/>
    </source>
</evidence>
<feature type="compositionally biased region" description="Polar residues" evidence="7">
    <location>
        <begin position="87"/>
        <end position="100"/>
    </location>
</feature>
<dbReference type="GO" id="GO:0000981">
    <property type="term" value="F:DNA-binding transcription factor activity, RNA polymerase II-specific"/>
    <property type="evidence" value="ECO:0007669"/>
    <property type="project" value="InterPro"/>
</dbReference>
<dbReference type="OrthoDB" id="2123952at2759"/>
<name>A0A9P0VWE8_9ASCO</name>
<dbReference type="Gene3D" id="4.10.240.10">
    <property type="entry name" value="Zn(2)-C6 fungal-type DNA-binding domain"/>
    <property type="match status" value="1"/>
</dbReference>
<accession>A0A9P0VWE8</accession>
<feature type="region of interest" description="Disordered" evidence="7">
    <location>
        <begin position="85"/>
        <end position="172"/>
    </location>
</feature>
<keyword evidence="2" id="KW-0479">Metal-binding</keyword>
<dbReference type="CDD" id="cd12148">
    <property type="entry name" value="fungal_TF_MHR"/>
    <property type="match status" value="1"/>
</dbReference>
<dbReference type="PROSITE" id="PS00463">
    <property type="entry name" value="ZN2_CY6_FUNGAL_1"/>
    <property type="match status" value="1"/>
</dbReference>
<organism evidence="9 10">
    <name type="scientific">[Candida] railenensis</name>
    <dbReference type="NCBI Taxonomy" id="45579"/>
    <lineage>
        <taxon>Eukaryota</taxon>
        <taxon>Fungi</taxon>
        <taxon>Dikarya</taxon>
        <taxon>Ascomycota</taxon>
        <taxon>Saccharomycotina</taxon>
        <taxon>Pichiomycetes</taxon>
        <taxon>Debaryomycetaceae</taxon>
        <taxon>Kurtzmaniella</taxon>
    </lineage>
</organism>
<evidence type="ECO:0000256" key="6">
    <source>
        <dbReference type="ARBA" id="ARBA00023242"/>
    </source>
</evidence>
<dbReference type="GO" id="GO:0008270">
    <property type="term" value="F:zinc ion binding"/>
    <property type="evidence" value="ECO:0007669"/>
    <property type="project" value="InterPro"/>
</dbReference>